<dbReference type="Proteomes" id="UP000295711">
    <property type="component" value="Unassembled WGS sequence"/>
</dbReference>
<evidence type="ECO:0000313" key="4">
    <source>
        <dbReference type="Proteomes" id="UP000295711"/>
    </source>
</evidence>
<keyword evidence="3" id="KW-0132">Cell division</keyword>
<evidence type="ECO:0000256" key="1">
    <source>
        <dbReference type="SAM" id="Coils"/>
    </source>
</evidence>
<keyword evidence="4" id="KW-1185">Reference proteome</keyword>
<dbReference type="AlphaFoldDB" id="A0A4R2LCV0"/>
<dbReference type="PANTHER" id="PTHR40027">
    <property type="entry name" value="CELL DIVISION PROTEIN DIVIC"/>
    <property type="match status" value="1"/>
</dbReference>
<dbReference type="InterPro" id="IPR039076">
    <property type="entry name" value="DivIC"/>
</dbReference>
<feature type="transmembrane region" description="Helical" evidence="2">
    <location>
        <begin position="16"/>
        <end position="34"/>
    </location>
</feature>
<keyword evidence="2" id="KW-0812">Transmembrane</keyword>
<reference evidence="3 4" key="1">
    <citation type="submission" date="2019-03" db="EMBL/GenBank/DDBJ databases">
        <title>Genomic Encyclopedia of Type Strains, Phase IV (KMG-IV): sequencing the most valuable type-strain genomes for metagenomic binning, comparative biology and taxonomic classification.</title>
        <authorList>
            <person name="Goeker M."/>
        </authorList>
    </citation>
    <scope>NUCLEOTIDE SEQUENCE [LARGE SCALE GENOMIC DNA]</scope>
    <source>
        <strain evidence="3 4">DSM 28559</strain>
    </source>
</reference>
<evidence type="ECO:0000313" key="3">
    <source>
        <dbReference type="EMBL" id="TCO85011.1"/>
    </source>
</evidence>
<dbReference type="RefSeq" id="WP_132090216.1">
    <property type="nucleotide sequence ID" value="NZ_JANKAQ010000004.1"/>
</dbReference>
<sequence length="103" mass="11678">MAKKTAKRRTQRHNRSGMAIIACVVLILCVVLMYNSVKLNDKLDGYKASVAELQSQIEDQTEMKTALENKQNYMNSDDYYKELAREKLGLAGSDDIIFKKSGE</sequence>
<keyword evidence="1" id="KW-0175">Coiled coil</keyword>
<gene>
    <name evidence="3" type="ORF">EV212_10464</name>
</gene>
<dbReference type="PANTHER" id="PTHR40027:SF1">
    <property type="entry name" value="CELL DIVISION PROTEIN DIVIC"/>
    <property type="match status" value="1"/>
</dbReference>
<dbReference type="InterPro" id="IPR007060">
    <property type="entry name" value="FtsL/DivIC"/>
</dbReference>
<keyword evidence="2" id="KW-0472">Membrane</keyword>
<protein>
    <submittedName>
        <fullName evidence="3">Cell division protein FtsB</fullName>
    </submittedName>
</protein>
<dbReference type="Pfam" id="PF04977">
    <property type="entry name" value="DivIC"/>
    <property type="match status" value="1"/>
</dbReference>
<proteinExistence type="predicted"/>
<feature type="coiled-coil region" evidence="1">
    <location>
        <begin position="36"/>
        <end position="70"/>
    </location>
</feature>
<keyword evidence="3" id="KW-0131">Cell cycle</keyword>
<organism evidence="3 4">
    <name type="scientific">Frisingicoccus caecimuris</name>
    <dbReference type="NCBI Taxonomy" id="1796636"/>
    <lineage>
        <taxon>Bacteria</taxon>
        <taxon>Bacillati</taxon>
        <taxon>Bacillota</taxon>
        <taxon>Clostridia</taxon>
        <taxon>Lachnospirales</taxon>
        <taxon>Lachnospiraceae</taxon>
        <taxon>Frisingicoccus</taxon>
    </lineage>
</organism>
<name>A0A4R2LCV0_9FIRM</name>
<dbReference type="EMBL" id="SLXA01000004">
    <property type="protein sequence ID" value="TCO85011.1"/>
    <property type="molecule type" value="Genomic_DNA"/>
</dbReference>
<dbReference type="GO" id="GO:0051301">
    <property type="term" value="P:cell division"/>
    <property type="evidence" value="ECO:0007669"/>
    <property type="project" value="UniProtKB-KW"/>
</dbReference>
<dbReference type="OrthoDB" id="1771181at2"/>
<accession>A0A4R2LCV0</accession>
<comment type="caution">
    <text evidence="3">The sequence shown here is derived from an EMBL/GenBank/DDBJ whole genome shotgun (WGS) entry which is preliminary data.</text>
</comment>
<evidence type="ECO:0000256" key="2">
    <source>
        <dbReference type="SAM" id="Phobius"/>
    </source>
</evidence>
<keyword evidence="2" id="KW-1133">Transmembrane helix</keyword>